<dbReference type="InterPro" id="IPR012000">
    <property type="entry name" value="Thiamin_PyroP_enz_cen_dom"/>
</dbReference>
<dbReference type="CDD" id="cd02002">
    <property type="entry name" value="TPP_BFDC"/>
    <property type="match status" value="1"/>
</dbReference>
<sequence length="523" mass="55694">MSCSVRDAFIEQLRLFGMTSVFGNPGSTELPMFRDFPDDFRYVLGLQESVVVAMADGYAQATGNASIVNLHSAAGVGHAMGNIFTAYKNRTPLVITAGQQARSMLLGEPFLHADQATELPKPYVKWSSEPARAQDVPAALARAYHLAMAPPRGPVFLSVPVDDWDAPVDATQPLAPRSVSTAVRADPALLDKVANALADADRPGLVVGAGVDRDRAFAETVALAERHQARVWVAPMSARCSFPESHPLFAGFLPTARHGIRGCLDEHDVVVVLGAPVFAYHVEDAGPHVSEGTAVFQLVDDPASAAGTPVGTSVVTSLRLGVRDLLGGPEPKPRSSPQRWVRPPRVEGQNELSEELLMQTLADLRPETSIVVEEAPTTRRAMHDHLPFDQPESFYTCASGGLGHGLPAAVGIALARPEQQVIALLGDGSSMYAIQGLWSAAHESLPIVFVIVNNQGYAAIDEFARHFGVGKPVGTTLTDIDFAGLARSMGCVGTVVRRPDELTTALLDALASPTPTLVDVHVR</sequence>
<dbReference type="CDD" id="cd07035">
    <property type="entry name" value="TPP_PYR_POX_like"/>
    <property type="match status" value="1"/>
</dbReference>
<dbReference type="GO" id="GO:0050695">
    <property type="term" value="F:benzoylformate decarboxylase activity"/>
    <property type="evidence" value="ECO:0007669"/>
    <property type="project" value="UniProtKB-EC"/>
</dbReference>
<evidence type="ECO:0000256" key="1">
    <source>
        <dbReference type="ARBA" id="ARBA00007812"/>
    </source>
</evidence>
<feature type="domain" description="Thiamine pyrophosphate enzyme TPP-binding" evidence="6">
    <location>
        <begin position="380"/>
        <end position="520"/>
    </location>
</feature>
<dbReference type="SUPFAM" id="SSF52467">
    <property type="entry name" value="DHS-like NAD/FAD-binding domain"/>
    <property type="match status" value="1"/>
</dbReference>
<comment type="caution">
    <text evidence="8">The sequence shown here is derived from an EMBL/GenBank/DDBJ whole genome shotgun (WGS) entry which is preliminary data.</text>
</comment>
<dbReference type="PANTHER" id="PTHR18968:SF133">
    <property type="entry name" value="BENZOYLFORMATE DECARBOXYLASE"/>
    <property type="match status" value="1"/>
</dbReference>
<organism evidence="8 9">
    <name type="scientific">Pseudonocardia yunnanensis</name>
    <dbReference type="NCBI Taxonomy" id="58107"/>
    <lineage>
        <taxon>Bacteria</taxon>
        <taxon>Bacillati</taxon>
        <taxon>Actinomycetota</taxon>
        <taxon>Actinomycetes</taxon>
        <taxon>Pseudonocardiales</taxon>
        <taxon>Pseudonocardiaceae</taxon>
        <taxon>Pseudonocardia</taxon>
    </lineage>
</organism>
<dbReference type="SUPFAM" id="SSF52518">
    <property type="entry name" value="Thiamin diphosphate-binding fold (THDP-binding)"/>
    <property type="match status" value="2"/>
</dbReference>
<dbReference type="Pfam" id="PF02775">
    <property type="entry name" value="TPP_enzyme_C"/>
    <property type="match status" value="1"/>
</dbReference>
<keyword evidence="2 3" id="KW-0786">Thiamine pyrophosphate</keyword>
<comment type="similarity">
    <text evidence="1 3">Belongs to the TPP enzyme family.</text>
</comment>
<evidence type="ECO:0000256" key="4">
    <source>
        <dbReference type="SAM" id="MobiDB-lite"/>
    </source>
</evidence>
<dbReference type="NCBIfam" id="NF005485">
    <property type="entry name" value="PRK07092.1"/>
    <property type="match status" value="1"/>
</dbReference>
<dbReference type="RefSeq" id="WP_344721296.1">
    <property type="nucleotide sequence ID" value="NZ_BAAAUS010000007.1"/>
</dbReference>
<dbReference type="EC" id="4.1.1.7" evidence="8"/>
<evidence type="ECO:0000313" key="9">
    <source>
        <dbReference type="Proteomes" id="UP001597114"/>
    </source>
</evidence>
<dbReference type="Pfam" id="PF02776">
    <property type="entry name" value="TPP_enzyme_N"/>
    <property type="match status" value="1"/>
</dbReference>
<keyword evidence="9" id="KW-1185">Reference proteome</keyword>
<dbReference type="InterPro" id="IPR029061">
    <property type="entry name" value="THDP-binding"/>
</dbReference>
<keyword evidence="8" id="KW-0456">Lyase</keyword>
<dbReference type="PANTHER" id="PTHR18968">
    <property type="entry name" value="THIAMINE PYROPHOSPHATE ENZYMES"/>
    <property type="match status" value="1"/>
</dbReference>
<dbReference type="Gene3D" id="3.40.50.1220">
    <property type="entry name" value="TPP-binding domain"/>
    <property type="match status" value="1"/>
</dbReference>
<dbReference type="EMBL" id="JBHUCO010000009">
    <property type="protein sequence ID" value="MFD1517647.1"/>
    <property type="molecule type" value="Genomic_DNA"/>
</dbReference>
<name>A0ABW4ERI1_9PSEU</name>
<evidence type="ECO:0000256" key="3">
    <source>
        <dbReference type="RuleBase" id="RU362132"/>
    </source>
</evidence>
<evidence type="ECO:0000256" key="2">
    <source>
        <dbReference type="ARBA" id="ARBA00023052"/>
    </source>
</evidence>
<protein>
    <submittedName>
        <fullName evidence="8">Benzoylformate decarboxylase</fullName>
        <ecNumber evidence="8">4.1.1.7</ecNumber>
    </submittedName>
</protein>
<dbReference type="Pfam" id="PF00205">
    <property type="entry name" value="TPP_enzyme_M"/>
    <property type="match status" value="1"/>
</dbReference>
<proteinExistence type="inferred from homology"/>
<accession>A0ABW4ERI1</accession>
<evidence type="ECO:0000259" key="6">
    <source>
        <dbReference type="Pfam" id="PF02775"/>
    </source>
</evidence>
<dbReference type="InterPro" id="IPR011766">
    <property type="entry name" value="TPP_enzyme_TPP-bd"/>
</dbReference>
<dbReference type="Proteomes" id="UP001597114">
    <property type="component" value="Unassembled WGS sequence"/>
</dbReference>
<feature type="domain" description="Thiamine pyrophosphate enzyme N-terminal TPP-binding" evidence="7">
    <location>
        <begin position="5"/>
        <end position="106"/>
    </location>
</feature>
<evidence type="ECO:0000259" key="7">
    <source>
        <dbReference type="Pfam" id="PF02776"/>
    </source>
</evidence>
<dbReference type="InterPro" id="IPR000399">
    <property type="entry name" value="TPP-bd_CS"/>
</dbReference>
<feature type="domain" description="Thiamine pyrophosphate enzyme central" evidence="5">
    <location>
        <begin position="190"/>
        <end position="319"/>
    </location>
</feature>
<gene>
    <name evidence="8" type="primary">mdlC</name>
    <name evidence="8" type="ORF">ACFSJD_09120</name>
</gene>
<evidence type="ECO:0000259" key="5">
    <source>
        <dbReference type="Pfam" id="PF00205"/>
    </source>
</evidence>
<dbReference type="InterPro" id="IPR045229">
    <property type="entry name" value="TPP_enz"/>
</dbReference>
<feature type="region of interest" description="Disordered" evidence="4">
    <location>
        <begin position="325"/>
        <end position="347"/>
    </location>
</feature>
<dbReference type="InterPro" id="IPR029035">
    <property type="entry name" value="DHS-like_NAD/FAD-binding_dom"/>
</dbReference>
<dbReference type="Gene3D" id="3.40.50.970">
    <property type="match status" value="2"/>
</dbReference>
<evidence type="ECO:0000313" key="8">
    <source>
        <dbReference type="EMBL" id="MFD1517647.1"/>
    </source>
</evidence>
<dbReference type="InterPro" id="IPR012001">
    <property type="entry name" value="Thiamin_PyroP_enz_TPP-bd_dom"/>
</dbReference>
<dbReference type="PROSITE" id="PS00187">
    <property type="entry name" value="TPP_ENZYMES"/>
    <property type="match status" value="1"/>
</dbReference>
<reference evidence="9" key="1">
    <citation type="journal article" date="2019" name="Int. J. Syst. Evol. Microbiol.">
        <title>The Global Catalogue of Microorganisms (GCM) 10K type strain sequencing project: providing services to taxonomists for standard genome sequencing and annotation.</title>
        <authorList>
            <consortium name="The Broad Institute Genomics Platform"/>
            <consortium name="The Broad Institute Genome Sequencing Center for Infectious Disease"/>
            <person name="Wu L."/>
            <person name="Ma J."/>
        </authorList>
    </citation>
    <scope>NUCLEOTIDE SEQUENCE [LARGE SCALE GENOMIC DNA]</scope>
    <source>
        <strain evidence="9">CCM 7043</strain>
    </source>
</reference>